<proteinExistence type="predicted"/>
<gene>
    <name evidence="3" type="ORF">F2Q68_00010287</name>
</gene>
<feature type="compositionally biased region" description="Low complexity" evidence="2">
    <location>
        <begin position="152"/>
        <end position="165"/>
    </location>
</feature>
<dbReference type="Proteomes" id="UP000712281">
    <property type="component" value="Unassembled WGS sequence"/>
</dbReference>
<dbReference type="AlphaFoldDB" id="A0A8S9KXV0"/>
<dbReference type="PANTHER" id="PTHR31099:SF49">
    <property type="entry name" value="MYOSIN HEAVY CHAIN-LIKE PROTEIN"/>
    <property type="match status" value="1"/>
</dbReference>
<dbReference type="PANTHER" id="PTHR31099">
    <property type="entry name" value="OS06G0165300 PROTEIN"/>
    <property type="match status" value="1"/>
</dbReference>
<sequence length="711" mass="77608">MRSGVKTGSHGNTTCIPTRLNSSIFGNMEVSPYRKSSISWKGGRSLGLVPWFLLAGTWSVPLSGTRGPGSCPEAGGNDTGVGLFSIGLAVLGSTQAGAHSAPKTEVFNMRWNPLGRRTIAGRVVLRVPLVPWVPETGPILPTLSVSGMKAESGLSPDSSSIGSRVRSSKVKDAVAPSVSMDSSDSSLDLTAEVEDPKAIVARNVSPVAERNLYPLIGPPSVIGVEEVADWRMKYNLLADIIIRVPSPEDIVSDFGVDEVPVYEGYFESGFRDRVPSLVAKISETLEISPGQLSPLAWRTLIALQNLGDLQGLLIGVAEVLCSYFVSPLSGAEWRYYLHPRGKEPPAREVPKRERKRLPAFAGNWTEKFAFMRLPGFLPIWQLEDLPRVDYSSGRKTIEQMLRLPIERRQIPFLVSKAALKRCSIWGEMSRSKGDEAFAEYKKALEVMSARKSVPKRAASVDDDEVQFLRSSKRLTVAATAPSSSKKKFKASVSSPSASYDWTTVLTNLNMKVFPSTLVLLASEEDSSVAIQSLQGDLFQVASQLFHLGERMVGAASTKAEMDALASQLCKEKDVALAKDKEIKALRLKARNQEEAGELAATENVSLRGQLKNREEDLNDLKDTAETFEAEKAMAVNGAKVVARWELMREWLNGQTDSWDPANILEQYIMMKITEAELLGLPTPSFEGEPQVPGDMEAEKTPEPTADDPPAS</sequence>
<evidence type="ECO:0000313" key="3">
    <source>
        <dbReference type="EMBL" id="KAF2598471.1"/>
    </source>
</evidence>
<feature type="compositionally biased region" description="Low complexity" evidence="2">
    <location>
        <begin position="173"/>
        <end position="189"/>
    </location>
</feature>
<name>A0A8S9KXV0_BRACR</name>
<evidence type="ECO:0000256" key="2">
    <source>
        <dbReference type="SAM" id="MobiDB-lite"/>
    </source>
</evidence>
<evidence type="ECO:0000313" key="4">
    <source>
        <dbReference type="Proteomes" id="UP000712281"/>
    </source>
</evidence>
<feature type="coiled-coil region" evidence="1">
    <location>
        <begin position="603"/>
        <end position="630"/>
    </location>
</feature>
<feature type="region of interest" description="Disordered" evidence="2">
    <location>
        <begin position="681"/>
        <end position="711"/>
    </location>
</feature>
<keyword evidence="1" id="KW-0175">Coiled coil</keyword>
<accession>A0A8S9KXV0</accession>
<protein>
    <submittedName>
        <fullName evidence="3">Uncharacterized protein</fullName>
    </submittedName>
</protein>
<evidence type="ECO:0000256" key="1">
    <source>
        <dbReference type="SAM" id="Coils"/>
    </source>
</evidence>
<comment type="caution">
    <text evidence="3">The sequence shown here is derived from an EMBL/GenBank/DDBJ whole genome shotgun (WGS) entry which is preliminary data.</text>
</comment>
<organism evidence="3 4">
    <name type="scientific">Brassica cretica</name>
    <name type="common">Mustard</name>
    <dbReference type="NCBI Taxonomy" id="69181"/>
    <lineage>
        <taxon>Eukaryota</taxon>
        <taxon>Viridiplantae</taxon>
        <taxon>Streptophyta</taxon>
        <taxon>Embryophyta</taxon>
        <taxon>Tracheophyta</taxon>
        <taxon>Spermatophyta</taxon>
        <taxon>Magnoliopsida</taxon>
        <taxon>eudicotyledons</taxon>
        <taxon>Gunneridae</taxon>
        <taxon>Pentapetalae</taxon>
        <taxon>rosids</taxon>
        <taxon>malvids</taxon>
        <taxon>Brassicales</taxon>
        <taxon>Brassicaceae</taxon>
        <taxon>Brassiceae</taxon>
        <taxon>Brassica</taxon>
    </lineage>
</organism>
<feature type="region of interest" description="Disordered" evidence="2">
    <location>
        <begin position="151"/>
        <end position="189"/>
    </location>
</feature>
<dbReference type="EMBL" id="QGKW02000717">
    <property type="protein sequence ID" value="KAF2598471.1"/>
    <property type="molecule type" value="Genomic_DNA"/>
</dbReference>
<reference evidence="3" key="1">
    <citation type="submission" date="2019-12" db="EMBL/GenBank/DDBJ databases">
        <title>Genome sequencing and annotation of Brassica cretica.</title>
        <authorList>
            <person name="Studholme D.J."/>
            <person name="Sarris P.F."/>
        </authorList>
    </citation>
    <scope>NUCLEOTIDE SEQUENCE</scope>
    <source>
        <strain evidence="3">PFS-001/15</strain>
        <tissue evidence="3">Leaf</tissue>
    </source>
</reference>